<reference evidence="6" key="2">
    <citation type="submission" date="2021-04" db="EMBL/GenBank/DDBJ databases">
        <authorList>
            <person name="Gilroy R."/>
        </authorList>
    </citation>
    <scope>NUCLEOTIDE SEQUENCE</scope>
    <source>
        <strain evidence="6">5790</strain>
    </source>
</reference>
<dbReference type="SUPFAM" id="SSF51905">
    <property type="entry name" value="FAD/NAD(P)-binding domain"/>
    <property type="match status" value="1"/>
</dbReference>
<dbReference type="EMBL" id="DXIJ01000036">
    <property type="protein sequence ID" value="HIV85532.1"/>
    <property type="molecule type" value="Genomic_DNA"/>
</dbReference>
<dbReference type="GO" id="GO:0005737">
    <property type="term" value="C:cytoplasm"/>
    <property type="evidence" value="ECO:0007669"/>
    <property type="project" value="TreeGrafter"/>
</dbReference>
<dbReference type="InterPro" id="IPR017941">
    <property type="entry name" value="Rieske_2Fe-2S"/>
</dbReference>
<dbReference type="SUPFAM" id="SSF50022">
    <property type="entry name" value="ISP domain"/>
    <property type="match status" value="1"/>
</dbReference>
<dbReference type="PANTHER" id="PTHR13847:SF274">
    <property type="entry name" value="RIESKE 2FE-2S IRON-SULFUR PROTEIN YHFW-RELATED"/>
    <property type="match status" value="1"/>
</dbReference>
<dbReference type="Pfam" id="PF01266">
    <property type="entry name" value="DAO"/>
    <property type="match status" value="1"/>
</dbReference>
<dbReference type="Proteomes" id="UP000824162">
    <property type="component" value="Unassembled WGS sequence"/>
</dbReference>
<dbReference type="PROSITE" id="PS51296">
    <property type="entry name" value="RIESKE"/>
    <property type="match status" value="1"/>
</dbReference>
<sequence>MQSVWSAAADMPRFRPLDKDIKTDVLIIGGGLAGILCAYMLDRRGVRYVLAERGRICGMTTKNTTAKITSQHGLIYAGLIRRFGIERAGLYLDANETAVKEYQKLCEGIDCDFEMQDSYVYSLSSRAKIENELSALHRLGYPAEFSDASALPFSVRGAVRFKGQAQFNPLKFTAHISKNLNIYEDTAVTELCGRTAVTNHGMIKADKIIAATHFPFINKHGSYFLKLYQNRSYVIGVKNTPNLHGMYIDESGKGFSFRNFDGLLLLGGCAHRTGKRSGGWQELEASAKLYYPGAETAFRWAAQDCMSLDGIPYIGEYSKGTADFYVASGFNKWGITSSMAAAMILTDMVMGRKNKYAEVFSPSRTMLRPQLAANALKAVINLLTFSKRRCPHMGCALKWNSTEHSWDCPCHGSRFEEDGQMIDNPANGDLKNKGGDHIG</sequence>
<dbReference type="Gene3D" id="3.30.9.10">
    <property type="entry name" value="D-Amino Acid Oxidase, subunit A, domain 2"/>
    <property type="match status" value="1"/>
</dbReference>
<dbReference type="PANTHER" id="PTHR13847">
    <property type="entry name" value="SARCOSINE DEHYDROGENASE-RELATED"/>
    <property type="match status" value="1"/>
</dbReference>
<evidence type="ECO:0000313" key="7">
    <source>
        <dbReference type="Proteomes" id="UP000824162"/>
    </source>
</evidence>
<keyword evidence="4" id="KW-0411">Iron-sulfur</keyword>
<accession>A0A9D1TL48</accession>
<dbReference type="Gene3D" id="2.102.10.10">
    <property type="entry name" value="Rieske [2Fe-2S] iron-sulphur domain"/>
    <property type="match status" value="1"/>
</dbReference>
<dbReference type="GO" id="GO:0046872">
    <property type="term" value="F:metal ion binding"/>
    <property type="evidence" value="ECO:0007669"/>
    <property type="project" value="UniProtKB-KW"/>
</dbReference>
<reference evidence="6" key="1">
    <citation type="journal article" date="2021" name="PeerJ">
        <title>Extensive microbial diversity within the chicken gut microbiome revealed by metagenomics and culture.</title>
        <authorList>
            <person name="Gilroy R."/>
            <person name="Ravi A."/>
            <person name="Getino M."/>
            <person name="Pursley I."/>
            <person name="Horton D.L."/>
            <person name="Alikhan N.F."/>
            <person name="Baker D."/>
            <person name="Gharbi K."/>
            <person name="Hall N."/>
            <person name="Watson M."/>
            <person name="Adriaenssens E.M."/>
            <person name="Foster-Nyarko E."/>
            <person name="Jarju S."/>
            <person name="Secka A."/>
            <person name="Antonio M."/>
            <person name="Oren A."/>
            <person name="Chaudhuri R.R."/>
            <person name="La Ragione R."/>
            <person name="Hildebrand F."/>
            <person name="Pallen M.J."/>
        </authorList>
    </citation>
    <scope>NUCLEOTIDE SEQUENCE</scope>
    <source>
        <strain evidence="6">5790</strain>
    </source>
</reference>
<dbReference type="InterPro" id="IPR036188">
    <property type="entry name" value="FAD/NAD-bd_sf"/>
</dbReference>
<organism evidence="6 7">
    <name type="scientific">Candidatus Monoglobus merdigallinarum</name>
    <dbReference type="NCBI Taxonomy" id="2838698"/>
    <lineage>
        <taxon>Bacteria</taxon>
        <taxon>Bacillati</taxon>
        <taxon>Bacillota</taxon>
        <taxon>Clostridia</taxon>
        <taxon>Monoglobales</taxon>
        <taxon>Monoglobaceae</taxon>
        <taxon>Monoglobus</taxon>
    </lineage>
</organism>
<dbReference type="PRINTS" id="PR00420">
    <property type="entry name" value="RNGMNOXGNASE"/>
</dbReference>
<gene>
    <name evidence="6" type="ORF">H9900_01840</name>
</gene>
<dbReference type="AlphaFoldDB" id="A0A9D1TL48"/>
<evidence type="ECO:0000313" key="6">
    <source>
        <dbReference type="EMBL" id="HIV85532.1"/>
    </source>
</evidence>
<dbReference type="InterPro" id="IPR006076">
    <property type="entry name" value="FAD-dep_OxRdtase"/>
</dbReference>
<keyword evidence="2" id="KW-0479">Metal-binding</keyword>
<name>A0A9D1TL48_9FIRM</name>
<dbReference type="Pfam" id="PF00355">
    <property type="entry name" value="Rieske"/>
    <property type="match status" value="1"/>
</dbReference>
<dbReference type="InterPro" id="IPR036922">
    <property type="entry name" value="Rieske_2Fe-2S_sf"/>
</dbReference>
<evidence type="ECO:0000256" key="3">
    <source>
        <dbReference type="ARBA" id="ARBA00023004"/>
    </source>
</evidence>
<comment type="caution">
    <text evidence="6">The sequence shown here is derived from an EMBL/GenBank/DDBJ whole genome shotgun (WGS) entry which is preliminary data.</text>
</comment>
<proteinExistence type="predicted"/>
<evidence type="ECO:0000256" key="4">
    <source>
        <dbReference type="ARBA" id="ARBA00023014"/>
    </source>
</evidence>
<evidence type="ECO:0000256" key="1">
    <source>
        <dbReference type="ARBA" id="ARBA00022714"/>
    </source>
</evidence>
<evidence type="ECO:0000256" key="2">
    <source>
        <dbReference type="ARBA" id="ARBA00022723"/>
    </source>
</evidence>
<dbReference type="GO" id="GO:0004497">
    <property type="term" value="F:monooxygenase activity"/>
    <property type="evidence" value="ECO:0007669"/>
    <property type="project" value="UniProtKB-ARBA"/>
</dbReference>
<dbReference type="GO" id="GO:0051537">
    <property type="term" value="F:2 iron, 2 sulfur cluster binding"/>
    <property type="evidence" value="ECO:0007669"/>
    <property type="project" value="UniProtKB-KW"/>
</dbReference>
<dbReference type="GO" id="GO:0016705">
    <property type="term" value="F:oxidoreductase activity, acting on paired donors, with incorporation or reduction of molecular oxygen"/>
    <property type="evidence" value="ECO:0007669"/>
    <property type="project" value="UniProtKB-ARBA"/>
</dbReference>
<keyword evidence="3" id="KW-0408">Iron</keyword>
<protein>
    <submittedName>
        <fullName evidence="6">FAD-dependent oxidoreductase</fullName>
    </submittedName>
</protein>
<dbReference type="Gene3D" id="3.50.50.60">
    <property type="entry name" value="FAD/NAD(P)-binding domain"/>
    <property type="match status" value="1"/>
</dbReference>
<feature type="domain" description="Rieske" evidence="5">
    <location>
        <begin position="389"/>
        <end position="431"/>
    </location>
</feature>
<evidence type="ECO:0000259" key="5">
    <source>
        <dbReference type="PROSITE" id="PS51296"/>
    </source>
</evidence>
<keyword evidence="1" id="KW-0001">2Fe-2S</keyword>